<dbReference type="Proteomes" id="UP000789901">
    <property type="component" value="Unassembled WGS sequence"/>
</dbReference>
<evidence type="ECO:0000313" key="1">
    <source>
        <dbReference type="EMBL" id="CAG8853884.1"/>
    </source>
</evidence>
<feature type="non-terminal residue" evidence="1">
    <location>
        <position position="1"/>
    </location>
</feature>
<protein>
    <submittedName>
        <fullName evidence="1">34205_t:CDS:1</fullName>
    </submittedName>
</protein>
<name>A0ABN7XI89_GIGMA</name>
<proteinExistence type="predicted"/>
<keyword evidence="2" id="KW-1185">Reference proteome</keyword>
<organism evidence="1 2">
    <name type="scientific">Gigaspora margarita</name>
    <dbReference type="NCBI Taxonomy" id="4874"/>
    <lineage>
        <taxon>Eukaryota</taxon>
        <taxon>Fungi</taxon>
        <taxon>Fungi incertae sedis</taxon>
        <taxon>Mucoromycota</taxon>
        <taxon>Glomeromycotina</taxon>
        <taxon>Glomeromycetes</taxon>
        <taxon>Diversisporales</taxon>
        <taxon>Gigasporaceae</taxon>
        <taxon>Gigaspora</taxon>
    </lineage>
</organism>
<dbReference type="EMBL" id="CAJVQB010130418">
    <property type="protein sequence ID" value="CAG8853884.1"/>
    <property type="molecule type" value="Genomic_DNA"/>
</dbReference>
<sequence>GNTVSIHREIAKYQLFWLVLDPIKDLPGNFIENTKDNIRINQIWVQMVARRNGFLLPVAILEQYERKPLFHTTPTNTARLVV</sequence>
<comment type="caution">
    <text evidence="1">The sequence shown here is derived from an EMBL/GenBank/DDBJ whole genome shotgun (WGS) entry which is preliminary data.</text>
</comment>
<accession>A0ABN7XI89</accession>
<feature type="non-terminal residue" evidence="1">
    <location>
        <position position="82"/>
    </location>
</feature>
<reference evidence="1 2" key="1">
    <citation type="submission" date="2021-06" db="EMBL/GenBank/DDBJ databases">
        <authorList>
            <person name="Kallberg Y."/>
            <person name="Tangrot J."/>
            <person name="Rosling A."/>
        </authorList>
    </citation>
    <scope>NUCLEOTIDE SEQUENCE [LARGE SCALE GENOMIC DNA]</scope>
    <source>
        <strain evidence="1 2">120-4 pot B 10/14</strain>
    </source>
</reference>
<gene>
    <name evidence="1" type="ORF">GMARGA_LOCUS42705</name>
</gene>
<evidence type="ECO:0000313" key="2">
    <source>
        <dbReference type="Proteomes" id="UP000789901"/>
    </source>
</evidence>